<dbReference type="InterPro" id="IPR036317">
    <property type="entry name" value="Cullin_homology_sf"/>
</dbReference>
<protein>
    <recommendedName>
        <fullName evidence="1">Anaphase-promoting complex subunit 2</fullName>
    </recommendedName>
</protein>
<dbReference type="GO" id="GO:0005680">
    <property type="term" value="C:anaphase-promoting complex"/>
    <property type="evidence" value="ECO:0007669"/>
    <property type="project" value="TreeGrafter"/>
</dbReference>
<dbReference type="Gene3D" id="1.20.1310.10">
    <property type="entry name" value="Cullin Repeats"/>
    <property type="match status" value="1"/>
</dbReference>
<dbReference type="STRING" id="133412.A0A1R1Y6S3"/>
<dbReference type="InterPro" id="IPR014786">
    <property type="entry name" value="ANAPC2_C"/>
</dbReference>
<dbReference type="Gene3D" id="1.10.10.10">
    <property type="entry name" value="Winged helix-like DNA-binding domain superfamily/Winged helix DNA-binding domain"/>
    <property type="match status" value="1"/>
</dbReference>
<reference evidence="8 9" key="1">
    <citation type="submission" date="2017-01" db="EMBL/GenBank/DDBJ databases">
        <authorList>
            <person name="Mah S.A."/>
            <person name="Swanson W.J."/>
            <person name="Moy G.W."/>
            <person name="Vacquier V.D."/>
        </authorList>
    </citation>
    <scope>NUCLEOTIDE SEQUENCE [LARGE SCALE GENOMIC DNA]</scope>
    <source>
        <strain evidence="8 9">GSMNP</strain>
    </source>
</reference>
<dbReference type="EMBL" id="LSSN01000748">
    <property type="protein sequence ID" value="OMJ22514.1"/>
    <property type="molecule type" value="Genomic_DNA"/>
</dbReference>
<comment type="similarity">
    <text evidence="6">Belongs to the cullin family.</text>
</comment>
<dbReference type="InterPro" id="IPR036388">
    <property type="entry name" value="WH-like_DNA-bd_sf"/>
</dbReference>
<evidence type="ECO:0000313" key="9">
    <source>
        <dbReference type="Proteomes" id="UP000187283"/>
    </source>
</evidence>
<dbReference type="Pfam" id="PF08672">
    <property type="entry name" value="ANAPC2"/>
    <property type="match status" value="1"/>
</dbReference>
<dbReference type="InterPro" id="IPR059120">
    <property type="entry name" value="Cullin-like_AB"/>
</dbReference>
<dbReference type="GO" id="GO:0051301">
    <property type="term" value="P:cell division"/>
    <property type="evidence" value="ECO:0007669"/>
    <property type="project" value="UniProtKB-KW"/>
</dbReference>
<accession>A0A1R1Y6S3</accession>
<evidence type="ECO:0000259" key="7">
    <source>
        <dbReference type="PROSITE" id="PS50069"/>
    </source>
</evidence>
<dbReference type="Pfam" id="PF26557">
    <property type="entry name" value="Cullin_AB"/>
    <property type="match status" value="1"/>
</dbReference>
<dbReference type="SUPFAM" id="SSF46785">
    <property type="entry name" value="Winged helix' DNA-binding domain"/>
    <property type="match status" value="1"/>
</dbReference>
<dbReference type="GO" id="GO:0031625">
    <property type="term" value="F:ubiquitin protein ligase binding"/>
    <property type="evidence" value="ECO:0007669"/>
    <property type="project" value="InterPro"/>
</dbReference>
<evidence type="ECO:0000256" key="1">
    <source>
        <dbReference type="ARBA" id="ARBA00016068"/>
    </source>
</evidence>
<keyword evidence="4" id="KW-0833">Ubl conjugation pathway</keyword>
<dbReference type="InterPro" id="IPR044554">
    <property type="entry name" value="ANAPC2"/>
</dbReference>
<evidence type="ECO:0000256" key="3">
    <source>
        <dbReference type="ARBA" id="ARBA00022776"/>
    </source>
</evidence>
<keyword evidence="5" id="KW-0131">Cell cycle</keyword>
<proteinExistence type="inferred from homology"/>
<dbReference type="PANTHER" id="PTHR45957">
    <property type="entry name" value="ANAPHASE-PROMOTING COMPLEX SUBUNIT 2"/>
    <property type="match status" value="1"/>
</dbReference>
<dbReference type="PROSITE" id="PS50069">
    <property type="entry name" value="CULLIN_2"/>
    <property type="match status" value="1"/>
</dbReference>
<evidence type="ECO:0000313" key="8">
    <source>
        <dbReference type="EMBL" id="OMJ22514.1"/>
    </source>
</evidence>
<dbReference type="InterPro" id="IPR057975">
    <property type="entry name" value="TPR_ANAPC2"/>
</dbReference>
<dbReference type="SUPFAM" id="SSF75632">
    <property type="entry name" value="Cullin homology domain"/>
    <property type="match status" value="1"/>
</dbReference>
<comment type="caution">
    <text evidence="8">The sequence shown here is derived from an EMBL/GenBank/DDBJ whole genome shotgun (WGS) entry which is preliminary data.</text>
</comment>
<feature type="domain" description="Cullin family profile" evidence="7">
    <location>
        <begin position="165"/>
        <end position="385"/>
    </location>
</feature>
<evidence type="ECO:0000256" key="6">
    <source>
        <dbReference type="PROSITE-ProRule" id="PRU00330"/>
    </source>
</evidence>
<dbReference type="GO" id="GO:0070979">
    <property type="term" value="P:protein K11-linked ubiquitination"/>
    <property type="evidence" value="ECO:0007669"/>
    <property type="project" value="TreeGrafter"/>
</dbReference>
<dbReference type="InterPro" id="IPR016158">
    <property type="entry name" value="Cullin_homology"/>
</dbReference>
<dbReference type="OrthoDB" id="5581181at2759"/>
<sequence>MYGSYLHPALKSYSHNFSHQICLDIRLNKSIEFLSNSKDSVGIFKDFKDCLSLEGSRTIVGESLKKWIFSNLLNPENDTEYILSFYISLISFFKELDPTNIVLAIVAEPIHSYLRDRADINKCVVAEISKGKSLLFNSKTDHNGNDVHDDSDDSDNYEDFSWTPLPSDAKKIDPGSYKRSYDILNQLISIFKSKAMFFSEYQQLLAKRLIDISDPDTISNEINQVQTLKSKFGEDHVAEFLVMINDISNSFSINNNLQSNVAAVNILSECYWPSIPSTNLKLPNEILKIRNEYEIEYKEICPKFSLDWIDSVGHIDLTLEFTDRVLDISLPITCATVLMSIQEVILEKLDEFNSRTGIVWVSLKEIMNKSGIANSETVKKSISSLKDKKIVIESSQNSTREQSSVIGAKIDDIPTISQVYTIAETEDMLMKDYSQFISDKPDEGVTDISFVHPMISSEAKKSISEDRSESNNLNVAEFADELAKESDSLSSDMELEIDQYSAQSAIDSDYSVYWQYIVGMLSNLGPLPVDRIVQMLEMFVPDKSFDTSDKLQLVKFLEEKVSSGDLVFSANTLLYSLQ</sequence>
<keyword evidence="3" id="KW-0498">Mitosis</keyword>
<gene>
    <name evidence="8" type="ORF">AYI70_g2826</name>
</gene>
<dbReference type="SMART" id="SM01013">
    <property type="entry name" value="APC2"/>
    <property type="match status" value="1"/>
</dbReference>
<keyword evidence="9" id="KW-1185">Reference proteome</keyword>
<evidence type="ECO:0000256" key="4">
    <source>
        <dbReference type="ARBA" id="ARBA00022786"/>
    </source>
</evidence>
<dbReference type="GO" id="GO:0006511">
    <property type="term" value="P:ubiquitin-dependent protein catabolic process"/>
    <property type="evidence" value="ECO:0007669"/>
    <property type="project" value="InterPro"/>
</dbReference>
<name>A0A1R1Y6S3_9FUNG</name>
<dbReference type="Pfam" id="PF25773">
    <property type="entry name" value="TPR_ANAPC2"/>
    <property type="match status" value="1"/>
</dbReference>
<dbReference type="SMART" id="SM00182">
    <property type="entry name" value="CULLIN"/>
    <property type="match status" value="1"/>
</dbReference>
<dbReference type="AlphaFoldDB" id="A0A1R1Y6S3"/>
<evidence type="ECO:0000256" key="5">
    <source>
        <dbReference type="ARBA" id="ARBA00023306"/>
    </source>
</evidence>
<keyword evidence="2" id="KW-0132">Cell division</keyword>
<dbReference type="PANTHER" id="PTHR45957:SF1">
    <property type="entry name" value="ANAPHASE-PROMOTING COMPLEX SUBUNIT 2"/>
    <property type="match status" value="1"/>
</dbReference>
<evidence type="ECO:0000256" key="2">
    <source>
        <dbReference type="ARBA" id="ARBA00022618"/>
    </source>
</evidence>
<dbReference type="GO" id="GO:0007091">
    <property type="term" value="P:metaphase/anaphase transition of mitotic cell cycle"/>
    <property type="evidence" value="ECO:0007669"/>
    <property type="project" value="TreeGrafter"/>
</dbReference>
<dbReference type="Gene3D" id="3.30.230.130">
    <property type="entry name" value="Cullin, Chain C, Domain 2"/>
    <property type="match status" value="1"/>
</dbReference>
<organism evidence="8 9">
    <name type="scientific">Smittium culicis</name>
    <dbReference type="NCBI Taxonomy" id="133412"/>
    <lineage>
        <taxon>Eukaryota</taxon>
        <taxon>Fungi</taxon>
        <taxon>Fungi incertae sedis</taxon>
        <taxon>Zoopagomycota</taxon>
        <taxon>Kickxellomycotina</taxon>
        <taxon>Harpellomycetes</taxon>
        <taxon>Harpellales</taxon>
        <taxon>Legeriomycetaceae</taxon>
        <taxon>Smittium</taxon>
    </lineage>
</organism>
<dbReference type="Proteomes" id="UP000187283">
    <property type="component" value="Unassembled WGS sequence"/>
</dbReference>
<dbReference type="InterPro" id="IPR036390">
    <property type="entry name" value="WH_DNA-bd_sf"/>
</dbReference>